<dbReference type="Proteomes" id="UP000193467">
    <property type="component" value="Unassembled WGS sequence"/>
</dbReference>
<evidence type="ECO:0000313" key="1">
    <source>
        <dbReference type="EMBL" id="ORY75012.1"/>
    </source>
</evidence>
<evidence type="ECO:0000313" key="2">
    <source>
        <dbReference type="Proteomes" id="UP000193467"/>
    </source>
</evidence>
<dbReference type="GO" id="GO:0008168">
    <property type="term" value="F:methyltransferase activity"/>
    <property type="evidence" value="ECO:0007669"/>
    <property type="project" value="UniProtKB-KW"/>
</dbReference>
<keyword evidence="1" id="KW-0489">Methyltransferase</keyword>
<comment type="caution">
    <text evidence="1">The sequence shown here is derived from an EMBL/GenBank/DDBJ whole genome shotgun (WGS) entry which is preliminary data.</text>
</comment>
<proteinExistence type="predicted"/>
<dbReference type="Pfam" id="PF13578">
    <property type="entry name" value="Methyltransf_24"/>
    <property type="match status" value="1"/>
</dbReference>
<dbReference type="EMBL" id="MCGR01000039">
    <property type="protein sequence ID" value="ORY75012.1"/>
    <property type="molecule type" value="Genomic_DNA"/>
</dbReference>
<organism evidence="1 2">
    <name type="scientific">Leucosporidium creatinivorum</name>
    <dbReference type="NCBI Taxonomy" id="106004"/>
    <lineage>
        <taxon>Eukaryota</taxon>
        <taxon>Fungi</taxon>
        <taxon>Dikarya</taxon>
        <taxon>Basidiomycota</taxon>
        <taxon>Pucciniomycotina</taxon>
        <taxon>Microbotryomycetes</taxon>
        <taxon>Leucosporidiales</taxon>
        <taxon>Leucosporidium</taxon>
    </lineage>
</organism>
<dbReference type="STRING" id="106004.A0A1Y2ETW8"/>
<protein>
    <submittedName>
        <fullName evidence="1">S-adenosyl-L-methionine-dependent methyltransferase</fullName>
    </submittedName>
</protein>
<dbReference type="GO" id="GO:0032259">
    <property type="term" value="P:methylation"/>
    <property type="evidence" value="ECO:0007669"/>
    <property type="project" value="UniProtKB-KW"/>
</dbReference>
<keyword evidence="1" id="KW-0808">Transferase</keyword>
<dbReference type="Gene3D" id="3.40.50.150">
    <property type="entry name" value="Vaccinia Virus protein VP39"/>
    <property type="match status" value="1"/>
</dbReference>
<accession>A0A1Y2ETW8</accession>
<gene>
    <name evidence="1" type="ORF">BCR35DRAFT_293079</name>
</gene>
<name>A0A1Y2ETW8_9BASI</name>
<dbReference type="SUPFAM" id="SSF53335">
    <property type="entry name" value="S-adenosyl-L-methionine-dependent methyltransferases"/>
    <property type="match status" value="1"/>
</dbReference>
<dbReference type="OrthoDB" id="4863010at2759"/>
<dbReference type="PANTHER" id="PTHR43167:SF1">
    <property type="entry name" value="PUTATIVE (AFU_ORTHOLOGUE AFUA_6G01830)-RELATED"/>
    <property type="match status" value="1"/>
</dbReference>
<keyword evidence="2" id="KW-1185">Reference proteome</keyword>
<reference evidence="1 2" key="1">
    <citation type="submission" date="2016-07" db="EMBL/GenBank/DDBJ databases">
        <title>Pervasive Adenine N6-methylation of Active Genes in Fungi.</title>
        <authorList>
            <consortium name="DOE Joint Genome Institute"/>
            <person name="Mondo S.J."/>
            <person name="Dannebaum R.O."/>
            <person name="Kuo R.C."/>
            <person name="Labutti K."/>
            <person name="Haridas S."/>
            <person name="Kuo A."/>
            <person name="Salamov A."/>
            <person name="Ahrendt S.R."/>
            <person name="Lipzen A."/>
            <person name="Sullivan W."/>
            <person name="Andreopoulos W.B."/>
            <person name="Clum A."/>
            <person name="Lindquist E."/>
            <person name="Daum C."/>
            <person name="Ramamoorthy G.K."/>
            <person name="Gryganskyi A."/>
            <person name="Culley D."/>
            <person name="Magnuson J.K."/>
            <person name="James T.Y."/>
            <person name="O'Malley M.A."/>
            <person name="Stajich J.E."/>
            <person name="Spatafora J.W."/>
            <person name="Visel A."/>
            <person name="Grigoriev I.V."/>
        </authorList>
    </citation>
    <scope>NUCLEOTIDE SEQUENCE [LARGE SCALE GENOMIC DNA]</scope>
    <source>
        <strain evidence="1 2">62-1032</strain>
    </source>
</reference>
<sequence>MRTRPGEQDYSIDPAVLPVDPSHRDMYLILRAMGARRVVEAGTSHGVSLLWLLAAVLDNEAVAPPSPSAFPSLVVGTENEPHKAAIALKHVEEGFGSQPPPLNLLQGDLLETLPALALPPRSVDALLLDIWSPLALPTLKIVLPALRIGATVFIDNTVASAERYMELLDFLRAPNSGFDSSTLPHSGGFELCVYTGN</sequence>
<dbReference type="InterPro" id="IPR029063">
    <property type="entry name" value="SAM-dependent_MTases_sf"/>
</dbReference>
<dbReference type="InParanoid" id="A0A1Y2ETW8"/>
<dbReference type="AlphaFoldDB" id="A0A1Y2ETW8"/>
<dbReference type="PANTHER" id="PTHR43167">
    <property type="entry name" value="PUTATIVE (AFU_ORTHOLOGUE AFUA_6G01830)-RELATED"/>
    <property type="match status" value="1"/>
</dbReference>